<dbReference type="RefSeq" id="WP_173172593.1">
    <property type="nucleotide sequence ID" value="NZ_AP023189.1"/>
</dbReference>
<evidence type="ECO:0000313" key="3">
    <source>
        <dbReference type="EMBL" id="GJN50334.1"/>
    </source>
</evidence>
<dbReference type="EMBL" id="AP023189">
    <property type="protein sequence ID" value="BCG26930.1"/>
    <property type="molecule type" value="Genomic_DNA"/>
</dbReference>
<evidence type="ECO:0000256" key="1">
    <source>
        <dbReference type="SAM" id="Phobius"/>
    </source>
</evidence>
<dbReference type="Proteomes" id="UP001054892">
    <property type="component" value="Unassembled WGS sequence"/>
</dbReference>
<keyword evidence="1" id="KW-0812">Transmembrane</keyword>
<dbReference type="EMBL" id="BQKM01000001">
    <property type="protein sequence ID" value="GJN50334.1"/>
    <property type="molecule type" value="Genomic_DNA"/>
</dbReference>
<keyword evidence="5" id="KW-1185">Reference proteome</keyword>
<name>A0A6J4EBB3_9PSED</name>
<evidence type="ECO:0000313" key="5">
    <source>
        <dbReference type="Proteomes" id="UP001054892"/>
    </source>
</evidence>
<reference evidence="2 4" key="1">
    <citation type="submission" date="2020-05" db="EMBL/GenBank/DDBJ databases">
        <title>Characterization of novel class B3 metallo-beta-lactamase from novel Pseudomonas species.</title>
        <authorList>
            <person name="Yamada K."/>
            <person name="Aoki K."/>
            <person name="Ishii Y."/>
        </authorList>
    </citation>
    <scope>NUCLEOTIDE SEQUENCE [LARGE SCALE GENOMIC DNA]</scope>
    <source>
        <strain evidence="2 4">TUM18999</strain>
        <strain evidence="3 5">TUM20286</strain>
    </source>
</reference>
<feature type="transmembrane region" description="Helical" evidence="1">
    <location>
        <begin position="20"/>
        <end position="38"/>
    </location>
</feature>
<keyword evidence="1" id="KW-0472">Membrane</keyword>
<proteinExistence type="predicted"/>
<evidence type="ECO:0000313" key="2">
    <source>
        <dbReference type="EMBL" id="BCG26930.1"/>
    </source>
</evidence>
<feature type="transmembrane region" description="Helical" evidence="1">
    <location>
        <begin position="73"/>
        <end position="92"/>
    </location>
</feature>
<organism evidence="2 4">
    <name type="scientific">Pseudomonas tohonis</name>
    <dbReference type="NCBI Taxonomy" id="2725477"/>
    <lineage>
        <taxon>Bacteria</taxon>
        <taxon>Pseudomonadati</taxon>
        <taxon>Pseudomonadota</taxon>
        <taxon>Gammaproteobacteria</taxon>
        <taxon>Pseudomonadales</taxon>
        <taxon>Pseudomonadaceae</taxon>
        <taxon>Pseudomonas</taxon>
    </lineage>
</organism>
<accession>A0A6J4EBB3</accession>
<protein>
    <submittedName>
        <fullName evidence="2">Uncharacterized protein</fullName>
    </submittedName>
</protein>
<sequence length="95" mass="10497">MSLQDLWSAYLAHPHQVVNALALFFALVGAWLLVATRLREQRVAGRLAADSELEGVAQPALMPDESTLRLNRFFYAFGYFSLAVALGVSWASTQL</sequence>
<dbReference type="AlphaFoldDB" id="A0A6J4EBB3"/>
<keyword evidence="1" id="KW-1133">Transmembrane helix</keyword>
<gene>
    <name evidence="2" type="ORF">TUM18999_51210</name>
    <name evidence="3" type="ORF">TUM20286_00860</name>
</gene>
<dbReference type="KEGG" id="ptw:TUM18999_51210"/>
<dbReference type="Proteomes" id="UP000509383">
    <property type="component" value="Chromosome"/>
</dbReference>
<evidence type="ECO:0000313" key="4">
    <source>
        <dbReference type="Proteomes" id="UP000509383"/>
    </source>
</evidence>